<feature type="compositionally biased region" description="Basic and acidic residues" evidence="1">
    <location>
        <begin position="495"/>
        <end position="507"/>
    </location>
</feature>
<dbReference type="GO" id="GO:0005730">
    <property type="term" value="C:nucleolus"/>
    <property type="evidence" value="ECO:0007669"/>
    <property type="project" value="TreeGrafter"/>
</dbReference>
<dbReference type="HOGENOM" id="CLU_009534_0_0_1"/>
<proteinExistence type="predicted"/>
<dbReference type="GO" id="GO:0030490">
    <property type="term" value="P:maturation of SSU-rRNA"/>
    <property type="evidence" value="ECO:0007669"/>
    <property type="project" value="InterPro"/>
</dbReference>
<dbReference type="PANTHER" id="PTHR15633">
    <property type="entry name" value="NUCLEOLAR PROTEIN 11"/>
    <property type="match status" value="1"/>
</dbReference>
<evidence type="ECO:0000256" key="1">
    <source>
        <dbReference type="SAM" id="MobiDB-lite"/>
    </source>
</evidence>
<accession>A0A0C3BUX4</accession>
<gene>
    <name evidence="2" type="ORF">M413DRAFT_20795</name>
</gene>
<dbReference type="EMBL" id="KN831828">
    <property type="protein sequence ID" value="KIM35166.1"/>
    <property type="molecule type" value="Genomic_DNA"/>
</dbReference>
<feature type="region of interest" description="Disordered" evidence="1">
    <location>
        <begin position="490"/>
        <end position="514"/>
    </location>
</feature>
<evidence type="ECO:0000313" key="2">
    <source>
        <dbReference type="EMBL" id="KIM35166.1"/>
    </source>
</evidence>
<name>A0A0C3BUX4_HEBCY</name>
<dbReference type="AlphaFoldDB" id="A0A0C3BUX4"/>
<sequence>MSSSNINDPFVLASYTSSFRGKTHQKYTPGVYASSYKRPNKTNEFVSVAVQADGLHVLDLSGFSFLSTSSKYPVSLLALTSSHVLLAAVASQEINLLLWDMQFSVLLSSHTLAVPSALSSSQLHIRLLPGSQTPTKNQTHVAGQAILIVSSMPTPDSPTKSTSVLLVVPYSVPTTSTIAAAMGRGGAGKKWIRASEERTSSESEQLSAEEMARVNVLATMRTAMQGGRPQAAVAAFMKWAPQNDEVCLLITKGRIVQLLTRQTLFNIFSSGVPCVARWYKCLKSIELAFSTVLDISESELMETLQTVVSRHRETPATAARDAMDVDSPPSSSGDAVPSLPIFLQHVASYPTSRGPLVLAFRTYMKEPEDLMAVLQVLNTWLVRRSKMDERLLPTKKDLRKTEQCVWVVVGRKGDKDKKEDIPSLEKITEILQIILDASFLTLLQHQPSHKIIRSLSAILRPEIAFANTIEGLRGFSEPFALAQDKAVKESLVTPQEREREKQKGDWRQRRKGVGAAPGVGADIGVYKLEELVL</sequence>
<organism evidence="2 3">
    <name type="scientific">Hebeloma cylindrosporum</name>
    <dbReference type="NCBI Taxonomy" id="76867"/>
    <lineage>
        <taxon>Eukaryota</taxon>
        <taxon>Fungi</taxon>
        <taxon>Dikarya</taxon>
        <taxon>Basidiomycota</taxon>
        <taxon>Agaricomycotina</taxon>
        <taxon>Agaricomycetes</taxon>
        <taxon>Agaricomycetidae</taxon>
        <taxon>Agaricales</taxon>
        <taxon>Agaricineae</taxon>
        <taxon>Hymenogastraceae</taxon>
        <taxon>Hebeloma</taxon>
    </lineage>
</organism>
<evidence type="ECO:0000313" key="3">
    <source>
        <dbReference type="Proteomes" id="UP000053424"/>
    </source>
</evidence>
<feature type="region of interest" description="Disordered" evidence="1">
    <location>
        <begin position="313"/>
        <end position="332"/>
    </location>
</feature>
<dbReference type="STRING" id="686832.A0A0C3BUX4"/>
<reference evidence="3" key="2">
    <citation type="submission" date="2015-01" db="EMBL/GenBank/DDBJ databases">
        <title>Evolutionary Origins and Diversification of the Mycorrhizal Mutualists.</title>
        <authorList>
            <consortium name="DOE Joint Genome Institute"/>
            <consortium name="Mycorrhizal Genomics Consortium"/>
            <person name="Kohler A."/>
            <person name="Kuo A."/>
            <person name="Nagy L.G."/>
            <person name="Floudas D."/>
            <person name="Copeland A."/>
            <person name="Barry K.W."/>
            <person name="Cichocki N."/>
            <person name="Veneault-Fourrey C."/>
            <person name="LaButti K."/>
            <person name="Lindquist E.A."/>
            <person name="Lipzen A."/>
            <person name="Lundell T."/>
            <person name="Morin E."/>
            <person name="Murat C."/>
            <person name="Riley R."/>
            <person name="Ohm R."/>
            <person name="Sun H."/>
            <person name="Tunlid A."/>
            <person name="Henrissat B."/>
            <person name="Grigoriev I.V."/>
            <person name="Hibbett D.S."/>
            <person name="Martin F."/>
        </authorList>
    </citation>
    <scope>NUCLEOTIDE SEQUENCE [LARGE SCALE GENOMIC DNA]</scope>
    <source>
        <strain evidence="3">h7</strain>
    </source>
</reference>
<dbReference type="InterPro" id="IPR042859">
    <property type="entry name" value="NOL11"/>
</dbReference>
<keyword evidence="3" id="KW-1185">Reference proteome</keyword>
<dbReference type="OrthoDB" id="4349954at2759"/>
<protein>
    <submittedName>
        <fullName evidence="2">Uncharacterized protein</fullName>
    </submittedName>
</protein>
<dbReference type="GO" id="GO:0003723">
    <property type="term" value="F:RNA binding"/>
    <property type="evidence" value="ECO:0007669"/>
    <property type="project" value="TreeGrafter"/>
</dbReference>
<dbReference type="PANTHER" id="PTHR15633:SF2">
    <property type="entry name" value="NUCLEOLAR PROTEIN 11"/>
    <property type="match status" value="1"/>
</dbReference>
<reference evidence="2 3" key="1">
    <citation type="submission" date="2014-04" db="EMBL/GenBank/DDBJ databases">
        <authorList>
            <consortium name="DOE Joint Genome Institute"/>
            <person name="Kuo A."/>
            <person name="Gay G."/>
            <person name="Dore J."/>
            <person name="Kohler A."/>
            <person name="Nagy L.G."/>
            <person name="Floudas D."/>
            <person name="Copeland A."/>
            <person name="Barry K.W."/>
            <person name="Cichocki N."/>
            <person name="Veneault-Fourrey C."/>
            <person name="LaButti K."/>
            <person name="Lindquist E.A."/>
            <person name="Lipzen A."/>
            <person name="Lundell T."/>
            <person name="Morin E."/>
            <person name="Murat C."/>
            <person name="Sun H."/>
            <person name="Tunlid A."/>
            <person name="Henrissat B."/>
            <person name="Grigoriev I.V."/>
            <person name="Hibbett D.S."/>
            <person name="Martin F."/>
            <person name="Nordberg H.P."/>
            <person name="Cantor M.N."/>
            <person name="Hua S.X."/>
        </authorList>
    </citation>
    <scope>NUCLEOTIDE SEQUENCE [LARGE SCALE GENOMIC DNA]</scope>
    <source>
        <strain evidence="3">h7</strain>
    </source>
</reference>
<dbReference type="Proteomes" id="UP000053424">
    <property type="component" value="Unassembled WGS sequence"/>
</dbReference>